<dbReference type="EMBL" id="JASPKZ010008777">
    <property type="protein sequence ID" value="KAJ9579009.1"/>
    <property type="molecule type" value="Genomic_DNA"/>
</dbReference>
<protein>
    <submittedName>
        <fullName evidence="1">Uncharacterized protein</fullName>
    </submittedName>
</protein>
<organism evidence="1 2">
    <name type="scientific">Diploptera punctata</name>
    <name type="common">Pacific beetle cockroach</name>
    <dbReference type="NCBI Taxonomy" id="6984"/>
    <lineage>
        <taxon>Eukaryota</taxon>
        <taxon>Metazoa</taxon>
        <taxon>Ecdysozoa</taxon>
        <taxon>Arthropoda</taxon>
        <taxon>Hexapoda</taxon>
        <taxon>Insecta</taxon>
        <taxon>Pterygota</taxon>
        <taxon>Neoptera</taxon>
        <taxon>Polyneoptera</taxon>
        <taxon>Dictyoptera</taxon>
        <taxon>Blattodea</taxon>
        <taxon>Blaberoidea</taxon>
        <taxon>Blaberidae</taxon>
        <taxon>Diplopterinae</taxon>
        <taxon>Diploptera</taxon>
    </lineage>
</organism>
<dbReference type="Proteomes" id="UP001233999">
    <property type="component" value="Unassembled WGS sequence"/>
</dbReference>
<reference evidence="1" key="1">
    <citation type="journal article" date="2023" name="IScience">
        <title>Live-bearing cockroach genome reveals convergent evolutionary mechanisms linked to viviparity in insects and beyond.</title>
        <authorList>
            <person name="Fouks B."/>
            <person name="Harrison M.C."/>
            <person name="Mikhailova A.A."/>
            <person name="Marchal E."/>
            <person name="English S."/>
            <person name="Carruthers M."/>
            <person name="Jennings E.C."/>
            <person name="Chiamaka E.L."/>
            <person name="Frigard R.A."/>
            <person name="Pippel M."/>
            <person name="Attardo G.M."/>
            <person name="Benoit J.B."/>
            <person name="Bornberg-Bauer E."/>
            <person name="Tobe S.S."/>
        </authorList>
    </citation>
    <scope>NUCLEOTIDE SEQUENCE</scope>
    <source>
        <strain evidence="1">Stay&amp;Tobe</strain>
    </source>
</reference>
<keyword evidence="2" id="KW-1185">Reference proteome</keyword>
<dbReference type="AlphaFoldDB" id="A0AAD7ZEB3"/>
<sequence>MNFEIPGDKERGLSWKFVGQSSDGAEVKDENGTTVIKHIYIDVTCHITLDTPNKRGEAEPQVMRVSGTAIVARGPKQTQAQLIRIENIGLASQLNLLFVTQQTKLVFHPL</sequence>
<reference evidence="1" key="2">
    <citation type="submission" date="2023-05" db="EMBL/GenBank/DDBJ databases">
        <authorList>
            <person name="Fouks B."/>
        </authorList>
    </citation>
    <scope>NUCLEOTIDE SEQUENCE</scope>
    <source>
        <strain evidence="1">Stay&amp;Tobe</strain>
        <tissue evidence="1">Testes</tissue>
    </source>
</reference>
<name>A0AAD7ZEB3_DIPPU</name>
<evidence type="ECO:0000313" key="2">
    <source>
        <dbReference type="Proteomes" id="UP001233999"/>
    </source>
</evidence>
<accession>A0AAD7ZEB3</accession>
<evidence type="ECO:0000313" key="1">
    <source>
        <dbReference type="EMBL" id="KAJ9579009.1"/>
    </source>
</evidence>
<comment type="caution">
    <text evidence="1">The sequence shown here is derived from an EMBL/GenBank/DDBJ whole genome shotgun (WGS) entry which is preliminary data.</text>
</comment>
<proteinExistence type="predicted"/>
<gene>
    <name evidence="1" type="ORF">L9F63_024884</name>
</gene>